<proteinExistence type="predicted"/>
<accession>A0A1D1ZPR5</accession>
<dbReference type="AlphaFoldDB" id="A0A1D1ZPR5"/>
<dbReference type="GO" id="GO:0003729">
    <property type="term" value="F:mRNA binding"/>
    <property type="evidence" value="ECO:0007669"/>
    <property type="project" value="InterPro"/>
</dbReference>
<evidence type="ECO:0000313" key="2">
    <source>
        <dbReference type="EMBL" id="JAT68908.1"/>
    </source>
</evidence>
<name>A0A1D1ZPR5_AUXPR</name>
<reference evidence="2" key="1">
    <citation type="submission" date="2015-08" db="EMBL/GenBank/DDBJ databases">
        <authorList>
            <person name="Babu N.S."/>
            <person name="Beckwith C.J."/>
            <person name="Beseler K.G."/>
            <person name="Brison A."/>
            <person name="Carone J.V."/>
            <person name="Caskin T.P."/>
            <person name="Diamond M."/>
            <person name="Durham M.E."/>
            <person name="Foxe J.M."/>
            <person name="Go M."/>
            <person name="Henderson B.A."/>
            <person name="Jones I.B."/>
            <person name="McGettigan J.A."/>
            <person name="Micheletti S.J."/>
            <person name="Nasrallah M.E."/>
            <person name="Ortiz D."/>
            <person name="Piller C.R."/>
            <person name="Privatt S.R."/>
            <person name="Schneider S.L."/>
            <person name="Sharp S."/>
            <person name="Smith T.C."/>
            <person name="Stanton J.D."/>
            <person name="Ullery H.E."/>
            <person name="Wilson R.J."/>
            <person name="Serrano M.G."/>
            <person name="Buck G."/>
            <person name="Lee V."/>
            <person name="Wang Y."/>
            <person name="Carvalho R."/>
            <person name="Voegtly L."/>
            <person name="Shi R."/>
            <person name="Duckworth R."/>
            <person name="Johnson A."/>
            <person name="Loviza R."/>
            <person name="Walstead R."/>
            <person name="Shah Z."/>
            <person name="Kiflezghi M."/>
            <person name="Wade K."/>
            <person name="Ball S.L."/>
            <person name="Bradley K.W."/>
            <person name="Asai D.J."/>
            <person name="Bowman C.A."/>
            <person name="Russell D.A."/>
            <person name="Pope W.H."/>
            <person name="Jacobs-Sera D."/>
            <person name="Hendrix R.W."/>
            <person name="Hatfull G.F."/>
        </authorList>
    </citation>
    <scope>NUCLEOTIDE SEQUENCE</scope>
</reference>
<dbReference type="Pfam" id="PF10309">
    <property type="entry name" value="NCBP3"/>
    <property type="match status" value="1"/>
</dbReference>
<gene>
    <name evidence="2" type="ORF">g.5402</name>
</gene>
<dbReference type="InterPro" id="IPR019416">
    <property type="entry name" value="NCBP3"/>
</dbReference>
<dbReference type="GO" id="GO:0000340">
    <property type="term" value="F:RNA 7-methylguanosine cap binding"/>
    <property type="evidence" value="ECO:0007669"/>
    <property type="project" value="InterPro"/>
</dbReference>
<evidence type="ECO:0008006" key="3">
    <source>
        <dbReference type="Google" id="ProtNLM"/>
    </source>
</evidence>
<feature type="compositionally biased region" description="Basic and acidic residues" evidence="1">
    <location>
        <begin position="341"/>
        <end position="354"/>
    </location>
</feature>
<sequence length="408" mass="44635">HVSKVHAVNMTSDEAPASGRGIQWTGDGDSPAQDESVLQQEREKHRRRAEKFGVDFVEPGHRQELRLASKKERLQRPGFATGVDLFTEVKRRVGSRVPTIAKLAMRGFPSMPARPCPASTALPMQKEEIAKREQRAGRFGMSDTGLKWEPPAKDEAEEKRAQRAARFGTEYKPADALMDVDLLEVRAEPSLHTALRREAVYVYGVDLLSTADILRHFADYGPTFVEWINDSSCNVLFADGPSAKRALAGLGKALPPAEGSELQGLDAADPSNMEYLWHKTAEEVRGATSDLLMRIANVDDVRPEGKVQSRRLWQAGQRGRGQGGRGAQARKRQRDGDEEMADAREGGEQGDPGRRRGRDRRPRAVPAGIPAAIFSKALGGIAAEAAERKPATAHAPAPAREAVTYGDV</sequence>
<protein>
    <recommendedName>
        <fullName evidence="3">Nuclear cap-binding protein subunit 3</fullName>
    </recommendedName>
</protein>
<feature type="non-terminal residue" evidence="2">
    <location>
        <position position="1"/>
    </location>
</feature>
<feature type="region of interest" description="Disordered" evidence="1">
    <location>
        <begin position="303"/>
        <end position="368"/>
    </location>
</feature>
<dbReference type="EMBL" id="GDKF01009714">
    <property type="protein sequence ID" value="JAT68908.1"/>
    <property type="molecule type" value="Transcribed_RNA"/>
</dbReference>
<organism evidence="2">
    <name type="scientific">Auxenochlorella protothecoides</name>
    <name type="common">Green microalga</name>
    <name type="synonym">Chlorella protothecoides</name>
    <dbReference type="NCBI Taxonomy" id="3075"/>
    <lineage>
        <taxon>Eukaryota</taxon>
        <taxon>Viridiplantae</taxon>
        <taxon>Chlorophyta</taxon>
        <taxon>core chlorophytes</taxon>
        <taxon>Trebouxiophyceae</taxon>
        <taxon>Chlorellales</taxon>
        <taxon>Chlorellaceae</taxon>
        <taxon>Auxenochlorella</taxon>
    </lineage>
</organism>
<feature type="region of interest" description="Disordered" evidence="1">
    <location>
        <begin position="1"/>
        <end position="52"/>
    </location>
</feature>
<evidence type="ECO:0000256" key="1">
    <source>
        <dbReference type="SAM" id="MobiDB-lite"/>
    </source>
</evidence>
<dbReference type="PANTHER" id="PTHR16291:SF0">
    <property type="entry name" value="NUCLEAR CAP-BINDING PROTEIN SUBUNIT 3"/>
    <property type="match status" value="1"/>
</dbReference>
<feature type="compositionally biased region" description="Low complexity" evidence="1">
    <location>
        <begin position="392"/>
        <end position="402"/>
    </location>
</feature>
<feature type="region of interest" description="Disordered" evidence="1">
    <location>
        <begin position="386"/>
        <end position="408"/>
    </location>
</feature>
<dbReference type="GO" id="GO:0005634">
    <property type="term" value="C:nucleus"/>
    <property type="evidence" value="ECO:0007669"/>
    <property type="project" value="TreeGrafter"/>
</dbReference>
<feature type="compositionally biased region" description="Basic and acidic residues" evidence="1">
    <location>
        <begin position="150"/>
        <end position="161"/>
    </location>
</feature>
<dbReference type="PANTHER" id="PTHR16291">
    <property type="entry name" value="NUCLEAR CAP-BINDING PROTEIN SUBUNIT 3"/>
    <property type="match status" value="1"/>
</dbReference>
<feature type="region of interest" description="Disordered" evidence="1">
    <location>
        <begin position="141"/>
        <end position="164"/>
    </location>
</feature>